<feature type="domain" description="AMP-dependent synthetase/ligase" evidence="3">
    <location>
        <begin position="2"/>
        <end position="190"/>
    </location>
</feature>
<name>A0A9P6AT76_9AGAM</name>
<dbReference type="InterPro" id="IPR020845">
    <property type="entry name" value="AMP-binding_CS"/>
</dbReference>
<dbReference type="SUPFAM" id="SSF56801">
    <property type="entry name" value="Acetyl-CoA synthetase-like"/>
    <property type="match status" value="1"/>
</dbReference>
<reference evidence="4" key="1">
    <citation type="journal article" date="2020" name="Nat. Commun.">
        <title>Large-scale genome sequencing of mycorrhizal fungi provides insights into the early evolution of symbiotic traits.</title>
        <authorList>
            <person name="Miyauchi S."/>
            <person name="Kiss E."/>
            <person name="Kuo A."/>
            <person name="Drula E."/>
            <person name="Kohler A."/>
            <person name="Sanchez-Garcia M."/>
            <person name="Morin E."/>
            <person name="Andreopoulos B."/>
            <person name="Barry K.W."/>
            <person name="Bonito G."/>
            <person name="Buee M."/>
            <person name="Carver A."/>
            <person name="Chen C."/>
            <person name="Cichocki N."/>
            <person name="Clum A."/>
            <person name="Culley D."/>
            <person name="Crous P.W."/>
            <person name="Fauchery L."/>
            <person name="Girlanda M."/>
            <person name="Hayes R.D."/>
            <person name="Keri Z."/>
            <person name="LaButti K."/>
            <person name="Lipzen A."/>
            <person name="Lombard V."/>
            <person name="Magnuson J."/>
            <person name="Maillard F."/>
            <person name="Murat C."/>
            <person name="Nolan M."/>
            <person name="Ohm R.A."/>
            <person name="Pangilinan J."/>
            <person name="Pereira M.F."/>
            <person name="Perotto S."/>
            <person name="Peter M."/>
            <person name="Pfister S."/>
            <person name="Riley R."/>
            <person name="Sitrit Y."/>
            <person name="Stielow J.B."/>
            <person name="Szollosi G."/>
            <person name="Zifcakova L."/>
            <person name="Stursova M."/>
            <person name="Spatafora J.W."/>
            <person name="Tedersoo L."/>
            <person name="Vaario L.M."/>
            <person name="Yamada A."/>
            <person name="Yan M."/>
            <person name="Wang P."/>
            <person name="Xu J."/>
            <person name="Bruns T."/>
            <person name="Baldrian P."/>
            <person name="Vilgalys R."/>
            <person name="Dunand C."/>
            <person name="Henrissat B."/>
            <person name="Grigoriev I.V."/>
            <person name="Hibbett D."/>
            <person name="Nagy L.G."/>
            <person name="Martin F.M."/>
        </authorList>
    </citation>
    <scope>NUCLEOTIDE SEQUENCE</scope>
    <source>
        <strain evidence="4">UP504</strain>
    </source>
</reference>
<organism evidence="4 5">
    <name type="scientific">Hydnum rufescens UP504</name>
    <dbReference type="NCBI Taxonomy" id="1448309"/>
    <lineage>
        <taxon>Eukaryota</taxon>
        <taxon>Fungi</taxon>
        <taxon>Dikarya</taxon>
        <taxon>Basidiomycota</taxon>
        <taxon>Agaricomycotina</taxon>
        <taxon>Agaricomycetes</taxon>
        <taxon>Cantharellales</taxon>
        <taxon>Hydnaceae</taxon>
        <taxon>Hydnum</taxon>
    </lineage>
</organism>
<dbReference type="Gene3D" id="3.30.300.30">
    <property type="match status" value="1"/>
</dbReference>
<dbReference type="GO" id="GO:0016405">
    <property type="term" value="F:CoA-ligase activity"/>
    <property type="evidence" value="ECO:0007669"/>
    <property type="project" value="TreeGrafter"/>
</dbReference>
<dbReference type="EMBL" id="MU129007">
    <property type="protein sequence ID" value="KAF9510990.1"/>
    <property type="molecule type" value="Genomic_DNA"/>
</dbReference>
<accession>A0A9P6AT76</accession>
<evidence type="ECO:0000256" key="2">
    <source>
        <dbReference type="ARBA" id="ARBA00022598"/>
    </source>
</evidence>
<dbReference type="InterPro" id="IPR045851">
    <property type="entry name" value="AMP-bd_C_sf"/>
</dbReference>
<sequence length="376" mass="41566">MLAYLIFSSGTSGLPKAVMIGQENIVATLAQGVVWSRAVEAQASNNSPFVSGRPPLPQSPPIVIRSLGVLPMYHTMGLFANCLHAYLSPITVVMLADWNVGEALKAIRKYRITSLTMVPSMLHKLVTSPLLRNMNKEEQHNTFQSLVKISSAAAHLSRELKNQVREAVVPNSLVGKHLQVSQAYGMSEAVGELWIRGPNIALGYWRNERVTKETFGLALEGLESSDWLRTGDRFRYDRDGYFYFVDRIKDIFKVGGVQVAPTEIEETILTHCKSFMDDICVAAVPFPSSGSDIDSVAPRAWVVLSGRGLKQGPEKSAEEIHRVVQEHLSKPKWLRGGIEFIDEVRCNSNICYVQLTFVSADPKESHREGTPQGASG</sequence>
<dbReference type="Proteomes" id="UP000886523">
    <property type="component" value="Unassembled WGS sequence"/>
</dbReference>
<dbReference type="InterPro" id="IPR000873">
    <property type="entry name" value="AMP-dep_synth/lig_dom"/>
</dbReference>
<comment type="caution">
    <text evidence="4">The sequence shown here is derived from an EMBL/GenBank/DDBJ whole genome shotgun (WGS) entry which is preliminary data.</text>
</comment>
<dbReference type="PANTHER" id="PTHR24096:SF149">
    <property type="entry name" value="AMP-BINDING DOMAIN-CONTAINING PROTEIN-RELATED"/>
    <property type="match status" value="1"/>
</dbReference>
<evidence type="ECO:0000259" key="3">
    <source>
        <dbReference type="Pfam" id="PF00501"/>
    </source>
</evidence>
<dbReference type="InterPro" id="IPR042099">
    <property type="entry name" value="ANL_N_sf"/>
</dbReference>
<protein>
    <recommendedName>
        <fullName evidence="3">AMP-dependent synthetase/ligase domain-containing protein</fullName>
    </recommendedName>
</protein>
<keyword evidence="2" id="KW-0436">Ligase</keyword>
<dbReference type="PROSITE" id="PS00455">
    <property type="entry name" value="AMP_BINDING"/>
    <property type="match status" value="1"/>
</dbReference>
<evidence type="ECO:0000313" key="5">
    <source>
        <dbReference type="Proteomes" id="UP000886523"/>
    </source>
</evidence>
<dbReference type="OrthoDB" id="1898221at2759"/>
<dbReference type="AlphaFoldDB" id="A0A9P6AT76"/>
<proteinExistence type="inferred from homology"/>
<evidence type="ECO:0000313" key="4">
    <source>
        <dbReference type="EMBL" id="KAF9510990.1"/>
    </source>
</evidence>
<keyword evidence="5" id="KW-1185">Reference proteome</keyword>
<dbReference type="PANTHER" id="PTHR24096">
    <property type="entry name" value="LONG-CHAIN-FATTY-ACID--COA LIGASE"/>
    <property type="match status" value="1"/>
</dbReference>
<comment type="similarity">
    <text evidence="1">Belongs to the ATP-dependent AMP-binding enzyme family.</text>
</comment>
<dbReference type="Gene3D" id="3.40.50.12780">
    <property type="entry name" value="N-terminal domain of ligase-like"/>
    <property type="match status" value="1"/>
</dbReference>
<dbReference type="Gene3D" id="3.40.50.980">
    <property type="match status" value="2"/>
</dbReference>
<gene>
    <name evidence="4" type="ORF">BS47DRAFT_1215828</name>
</gene>
<dbReference type="Pfam" id="PF00501">
    <property type="entry name" value="AMP-binding"/>
    <property type="match status" value="1"/>
</dbReference>
<evidence type="ECO:0000256" key="1">
    <source>
        <dbReference type="ARBA" id="ARBA00006432"/>
    </source>
</evidence>